<dbReference type="Gene3D" id="4.10.240.10">
    <property type="entry name" value="Zn(2)-C6 fungal-type DNA-binding domain"/>
    <property type="match status" value="1"/>
</dbReference>
<evidence type="ECO:0000313" key="9">
    <source>
        <dbReference type="Proteomes" id="UP000037696"/>
    </source>
</evidence>
<gene>
    <name evidence="8" type="ORF">ACN38_g8668</name>
</gene>
<evidence type="ECO:0000256" key="1">
    <source>
        <dbReference type="ARBA" id="ARBA00022723"/>
    </source>
</evidence>
<dbReference type="PROSITE" id="PS00463">
    <property type="entry name" value="ZN2_CY6_FUNGAL_1"/>
    <property type="match status" value="1"/>
</dbReference>
<dbReference type="InterPro" id="IPR052761">
    <property type="entry name" value="Fungal_Detox/Toxin_TFs"/>
</dbReference>
<dbReference type="OrthoDB" id="4161332at2759"/>
<proteinExistence type="predicted"/>
<dbReference type="CDD" id="cd00067">
    <property type="entry name" value="GAL4"/>
    <property type="match status" value="1"/>
</dbReference>
<name>A0A0M8NW06_9EURO</name>
<feature type="region of interest" description="Disordered" evidence="6">
    <location>
        <begin position="1"/>
        <end position="22"/>
    </location>
</feature>
<dbReference type="GO" id="GO:0003677">
    <property type="term" value="F:DNA binding"/>
    <property type="evidence" value="ECO:0007669"/>
    <property type="project" value="UniProtKB-KW"/>
</dbReference>
<dbReference type="SUPFAM" id="SSF57701">
    <property type="entry name" value="Zn2/Cys6 DNA-binding domain"/>
    <property type="match status" value="1"/>
</dbReference>
<keyword evidence="5" id="KW-0539">Nucleus</keyword>
<keyword evidence="4" id="KW-0804">Transcription</keyword>
<evidence type="ECO:0000256" key="4">
    <source>
        <dbReference type="ARBA" id="ARBA00023163"/>
    </source>
</evidence>
<keyword evidence="3" id="KW-0238">DNA-binding</keyword>
<evidence type="ECO:0000256" key="3">
    <source>
        <dbReference type="ARBA" id="ARBA00023125"/>
    </source>
</evidence>
<protein>
    <recommendedName>
        <fullName evidence="7">Zn(2)-C6 fungal-type domain-containing protein</fullName>
    </recommendedName>
</protein>
<dbReference type="GO" id="GO:0008270">
    <property type="term" value="F:zinc ion binding"/>
    <property type="evidence" value="ECO:0007669"/>
    <property type="project" value="InterPro"/>
</dbReference>
<dbReference type="GO" id="GO:0000981">
    <property type="term" value="F:DNA-binding transcription factor activity, RNA polymerase II-specific"/>
    <property type="evidence" value="ECO:0007669"/>
    <property type="project" value="InterPro"/>
</dbReference>
<keyword evidence="2" id="KW-0805">Transcription regulation</keyword>
<reference evidence="8 9" key="1">
    <citation type="submission" date="2015-08" db="EMBL/GenBank/DDBJ databases">
        <title>Genome sequencing of Penicillium nordicum.</title>
        <authorList>
            <person name="Nguyen H.D."/>
            <person name="Seifert K.A."/>
        </authorList>
    </citation>
    <scope>NUCLEOTIDE SEQUENCE [LARGE SCALE GENOMIC DNA]</scope>
    <source>
        <strain evidence="8 9">DAOMC 185683</strain>
    </source>
</reference>
<dbReference type="Pfam" id="PF04082">
    <property type="entry name" value="Fungal_trans"/>
    <property type="match status" value="1"/>
</dbReference>
<feature type="region of interest" description="Disordered" evidence="6">
    <location>
        <begin position="121"/>
        <end position="160"/>
    </location>
</feature>
<dbReference type="GO" id="GO:0006351">
    <property type="term" value="P:DNA-templated transcription"/>
    <property type="evidence" value="ECO:0007669"/>
    <property type="project" value="InterPro"/>
</dbReference>
<evidence type="ECO:0000256" key="5">
    <source>
        <dbReference type="ARBA" id="ARBA00023242"/>
    </source>
</evidence>
<dbReference type="STRING" id="229535.A0A0M8NW06"/>
<evidence type="ECO:0000256" key="6">
    <source>
        <dbReference type="SAM" id="MobiDB-lite"/>
    </source>
</evidence>
<keyword evidence="9" id="KW-1185">Reference proteome</keyword>
<dbReference type="InterPro" id="IPR036864">
    <property type="entry name" value="Zn2-C6_fun-type_DNA-bd_sf"/>
</dbReference>
<comment type="caution">
    <text evidence="8">The sequence shown here is derived from an EMBL/GenBank/DDBJ whole genome shotgun (WGS) entry which is preliminary data.</text>
</comment>
<feature type="domain" description="Zn(2)-C6 fungal-type" evidence="7">
    <location>
        <begin position="25"/>
        <end position="55"/>
    </location>
</feature>
<dbReference type="Proteomes" id="UP000037696">
    <property type="component" value="Unassembled WGS sequence"/>
</dbReference>
<dbReference type="CDD" id="cd12148">
    <property type="entry name" value="fungal_TF_MHR"/>
    <property type="match status" value="1"/>
</dbReference>
<evidence type="ECO:0000313" key="8">
    <source>
        <dbReference type="EMBL" id="KOS40486.1"/>
    </source>
</evidence>
<feature type="compositionally biased region" description="Basic and acidic residues" evidence="6">
    <location>
        <begin position="131"/>
        <end position="141"/>
    </location>
</feature>
<keyword evidence="1" id="KW-0479">Metal-binding</keyword>
<dbReference type="PROSITE" id="PS50048">
    <property type="entry name" value="ZN2_CY6_FUNGAL_2"/>
    <property type="match status" value="1"/>
</dbReference>
<dbReference type="InterPro" id="IPR001138">
    <property type="entry name" value="Zn2Cys6_DnaBD"/>
</dbReference>
<dbReference type="PANTHER" id="PTHR47425">
    <property type="entry name" value="FARB-RELATED"/>
    <property type="match status" value="1"/>
</dbReference>
<dbReference type="SMART" id="SM00906">
    <property type="entry name" value="Fungal_trans"/>
    <property type="match status" value="1"/>
</dbReference>
<organism evidence="8 9">
    <name type="scientific">Penicillium nordicum</name>
    <dbReference type="NCBI Taxonomy" id="229535"/>
    <lineage>
        <taxon>Eukaryota</taxon>
        <taxon>Fungi</taxon>
        <taxon>Dikarya</taxon>
        <taxon>Ascomycota</taxon>
        <taxon>Pezizomycotina</taxon>
        <taxon>Eurotiomycetes</taxon>
        <taxon>Eurotiomycetidae</taxon>
        <taxon>Eurotiales</taxon>
        <taxon>Aspergillaceae</taxon>
        <taxon>Penicillium</taxon>
    </lineage>
</organism>
<accession>A0A0M8NW06</accession>
<dbReference type="EMBL" id="LHQQ01000162">
    <property type="protein sequence ID" value="KOS40486.1"/>
    <property type="molecule type" value="Genomic_DNA"/>
</dbReference>
<sequence>MSNRPETGMRASGSVRRPRKRAPVACQSCHARKVRCSLPQTGAPCTNCSLDNVSCAPRVGRRFRPELRSPPLRIPSPSNIASTAQANHLESCSFPPNPESLVASEIPSPNSGHGHVAPLADTGASTPYRPLNEHFSHRGEEGETDTAQTGGDTPESRYSPLYGDPRGVALVVDICEPERKEKSGHFLVPRINPTHIDPETIDYLRLKGVFNLPTHAVCDTLIQIYFHHVHPFFPIVEANSFLGVFETSRDEISIHLLWSMFLAAANFADDATLKAANFSSRKEMKHSMYIRAKALYDAEYERRKITLIQAVLLMGFWYSDTEDRTGPWHWNGIAISLCQTIGLYRLPDTSENHLKTISASDRRLWRQIWWSCLYREAWFSAGMGRPMRISLADCNTPMPDANDSDELLAGLPESIRKKYIPEGTEDLSKLWTELLCLTVSLSNILSWQHRAERTWPSRTEIGHMEDKIREYYHRKDHNMTHGHRQIVSSHAYHLDLYLESVILILYRPFLLEKPEVNSPSASANEWRSNIERKMRAAAMSTNGILGNMASADMISSCQSMICIALVPTLQVYLVDSTSTKSLVRRMGIHNLELCMVVIEELKTTYFGAEILFRMFTKAQSQVRNRRVAAAAAAAGKDVHQSSSNADAGIVTDVADDVYPNNMEALDVFSVAWNPFAQVAANGFLDNNEYV</sequence>
<dbReference type="Pfam" id="PF00172">
    <property type="entry name" value="Zn_clus"/>
    <property type="match status" value="1"/>
</dbReference>
<dbReference type="PANTHER" id="PTHR47425:SF3">
    <property type="entry name" value="ZN(II)2CYS6 TRANSCRIPTION FACTOR (EUROFUNG)"/>
    <property type="match status" value="1"/>
</dbReference>
<evidence type="ECO:0000259" key="7">
    <source>
        <dbReference type="PROSITE" id="PS50048"/>
    </source>
</evidence>
<evidence type="ECO:0000256" key="2">
    <source>
        <dbReference type="ARBA" id="ARBA00023015"/>
    </source>
</evidence>
<dbReference type="AlphaFoldDB" id="A0A0M8NW06"/>
<dbReference type="InterPro" id="IPR007219">
    <property type="entry name" value="XnlR_reg_dom"/>
</dbReference>